<dbReference type="InterPro" id="IPR015943">
    <property type="entry name" value="WD40/YVTN_repeat-like_dom_sf"/>
</dbReference>
<name>A0A482X271_LAOST</name>
<dbReference type="Pfam" id="PF00400">
    <property type="entry name" value="WD40"/>
    <property type="match status" value="2"/>
</dbReference>
<keyword evidence="1 5" id="KW-0853">WD repeat</keyword>
<evidence type="ECO:0000313" key="7">
    <source>
        <dbReference type="Proteomes" id="UP000291343"/>
    </source>
</evidence>
<comment type="similarity">
    <text evidence="4">Belongs to the WD repeat PAAF1/RPN14 family.</text>
</comment>
<evidence type="ECO:0000256" key="2">
    <source>
        <dbReference type="ARBA" id="ARBA00022737"/>
    </source>
</evidence>
<protein>
    <submittedName>
        <fullName evidence="6">Uncharacterized protein</fullName>
    </submittedName>
</protein>
<evidence type="ECO:0000256" key="5">
    <source>
        <dbReference type="PROSITE-ProRule" id="PRU00221"/>
    </source>
</evidence>
<dbReference type="InterPro" id="IPR019775">
    <property type="entry name" value="WD40_repeat_CS"/>
</dbReference>
<dbReference type="InParanoid" id="A0A482X271"/>
<gene>
    <name evidence="6" type="ORF">LSTR_LSTR002342</name>
</gene>
<evidence type="ECO:0000313" key="6">
    <source>
        <dbReference type="EMBL" id="RZF39939.1"/>
    </source>
</evidence>
<organism evidence="6 7">
    <name type="scientific">Laodelphax striatellus</name>
    <name type="common">Small brown planthopper</name>
    <name type="synonym">Delphax striatella</name>
    <dbReference type="NCBI Taxonomy" id="195883"/>
    <lineage>
        <taxon>Eukaryota</taxon>
        <taxon>Metazoa</taxon>
        <taxon>Ecdysozoa</taxon>
        <taxon>Arthropoda</taxon>
        <taxon>Hexapoda</taxon>
        <taxon>Insecta</taxon>
        <taxon>Pterygota</taxon>
        <taxon>Neoptera</taxon>
        <taxon>Paraneoptera</taxon>
        <taxon>Hemiptera</taxon>
        <taxon>Auchenorrhyncha</taxon>
        <taxon>Fulgoroidea</taxon>
        <taxon>Delphacidae</taxon>
        <taxon>Criomorphinae</taxon>
        <taxon>Laodelphax</taxon>
    </lineage>
</organism>
<dbReference type="InterPro" id="IPR001680">
    <property type="entry name" value="WD40_rpt"/>
</dbReference>
<dbReference type="EMBL" id="QKKF02019433">
    <property type="protein sequence ID" value="RZF39939.1"/>
    <property type="molecule type" value="Genomic_DNA"/>
</dbReference>
<evidence type="ECO:0000256" key="3">
    <source>
        <dbReference type="ARBA" id="ARBA00022942"/>
    </source>
</evidence>
<dbReference type="PROSITE" id="PS50294">
    <property type="entry name" value="WD_REPEATS_REGION"/>
    <property type="match status" value="2"/>
</dbReference>
<dbReference type="SUPFAM" id="SSF50978">
    <property type="entry name" value="WD40 repeat-like"/>
    <property type="match status" value="1"/>
</dbReference>
<dbReference type="GO" id="GO:0000502">
    <property type="term" value="C:proteasome complex"/>
    <property type="evidence" value="ECO:0007669"/>
    <property type="project" value="UniProtKB-KW"/>
</dbReference>
<feature type="repeat" description="WD" evidence="5">
    <location>
        <begin position="137"/>
        <end position="178"/>
    </location>
</feature>
<dbReference type="STRING" id="195883.A0A482X271"/>
<dbReference type="OrthoDB" id="27537at2759"/>
<reference evidence="6 7" key="1">
    <citation type="journal article" date="2017" name="Gigascience">
        <title>Genome sequence of the small brown planthopper, Laodelphax striatellus.</title>
        <authorList>
            <person name="Zhu J."/>
            <person name="Jiang F."/>
            <person name="Wang X."/>
            <person name="Yang P."/>
            <person name="Bao Y."/>
            <person name="Zhao W."/>
            <person name="Wang W."/>
            <person name="Lu H."/>
            <person name="Wang Q."/>
            <person name="Cui N."/>
            <person name="Li J."/>
            <person name="Chen X."/>
            <person name="Luo L."/>
            <person name="Yu J."/>
            <person name="Kang L."/>
            <person name="Cui F."/>
        </authorList>
    </citation>
    <scope>NUCLEOTIDE SEQUENCE [LARGE SCALE GENOMIC DNA]</scope>
    <source>
        <strain evidence="6">Lst14</strain>
    </source>
</reference>
<dbReference type="AlphaFoldDB" id="A0A482X271"/>
<keyword evidence="7" id="KW-1185">Reference proteome</keyword>
<keyword evidence="3" id="KW-0647">Proteasome</keyword>
<keyword evidence="2" id="KW-0677">Repeat</keyword>
<accession>A0A482X271</accession>
<dbReference type="PANTHER" id="PTHR19857">
    <property type="entry name" value="MITOCHONDRIAL DIVISION PROTEIN 1-RELATED"/>
    <property type="match status" value="1"/>
</dbReference>
<dbReference type="Gene3D" id="2.130.10.10">
    <property type="entry name" value="YVTN repeat-like/Quinoprotein amine dehydrogenase"/>
    <property type="match status" value="1"/>
</dbReference>
<dbReference type="PROSITE" id="PS00678">
    <property type="entry name" value="WD_REPEATS_1"/>
    <property type="match status" value="1"/>
</dbReference>
<evidence type="ECO:0000256" key="1">
    <source>
        <dbReference type="ARBA" id="ARBA00022574"/>
    </source>
</evidence>
<dbReference type="SMR" id="A0A482X271"/>
<dbReference type="InterPro" id="IPR051179">
    <property type="entry name" value="WD_repeat_multifunction"/>
</dbReference>
<dbReference type="PANTHER" id="PTHR19857:SF19">
    <property type="entry name" value="26S PROTEASOME REGULATORY SUBUNIT RPN14"/>
    <property type="match status" value="1"/>
</dbReference>
<feature type="repeat" description="WD" evidence="5">
    <location>
        <begin position="178"/>
        <end position="219"/>
    </location>
</feature>
<dbReference type="SMART" id="SM00320">
    <property type="entry name" value="WD40"/>
    <property type="match status" value="3"/>
</dbReference>
<proteinExistence type="inferred from homology"/>
<comment type="caution">
    <text evidence="6">The sequence shown here is derived from an EMBL/GenBank/DDBJ whole genome shotgun (WGS) entry which is preliminary data.</text>
</comment>
<dbReference type="Proteomes" id="UP000291343">
    <property type="component" value="Unassembled WGS sequence"/>
</dbReference>
<sequence length="279" mass="30779">MVSNNSEDISPVIYIQNNWDEVVQKIDWKVWVIAKRRGCKNVEGTLRTACLDGSGVPQLKSNDGFKAEAVAKNILRVKHIESGSKISFLSATRLYTDIHKKAIRSLAVTSTDLSVSYSDEGNLIVWNHNRDVLKRKLEGHIGDVYKCRFFPSEKVVLSCGQDLSLKIWDIETDFCVSLKGHTQAVTDFAIVDVGRNVISVSKDGRVKLWNCGDASCIDTLACVSSIINCCAITSVPDVDILGLPDDSPVSEKEVGTKNKVLVFGCEDGWLHAVAVHSRR</sequence>
<dbReference type="InterPro" id="IPR036322">
    <property type="entry name" value="WD40_repeat_dom_sf"/>
</dbReference>
<dbReference type="PROSITE" id="PS50082">
    <property type="entry name" value="WD_REPEATS_2"/>
    <property type="match status" value="2"/>
</dbReference>
<evidence type="ECO:0000256" key="4">
    <source>
        <dbReference type="ARBA" id="ARBA00038321"/>
    </source>
</evidence>